<dbReference type="CDD" id="cd00866">
    <property type="entry name" value="PEBP_euk"/>
    <property type="match status" value="1"/>
</dbReference>
<dbReference type="OrthoDB" id="2506647at2759"/>
<dbReference type="AlphaFoldDB" id="A0A2P6TTE8"/>
<dbReference type="Proteomes" id="UP000239899">
    <property type="component" value="Unassembled WGS sequence"/>
</dbReference>
<dbReference type="SUPFAM" id="SSF49777">
    <property type="entry name" value="PEBP-like"/>
    <property type="match status" value="1"/>
</dbReference>
<proteinExistence type="predicted"/>
<sequence length="168" mass="16954">MSGPRLPRVGWALVLCGLLAASAAAQPSETALTESGIISDIVDAVSPTCSANITISFGGDQPVEDGELLAPPEAAAAPNLTIVSGGEALFTLLTLDPDAPDPANPTRRSILHYLVTNVPAGGAASEGTEVADPVAAANNSRANFDARAFASQYGLGDPCGVAWFLAQP</sequence>
<dbReference type="InterPro" id="IPR008914">
    <property type="entry name" value="PEBP"/>
</dbReference>
<dbReference type="Gene3D" id="3.90.280.10">
    <property type="entry name" value="PEBP-like"/>
    <property type="match status" value="2"/>
</dbReference>
<comment type="caution">
    <text evidence="2">The sequence shown here is derived from an EMBL/GenBank/DDBJ whole genome shotgun (WGS) entry which is preliminary data.</text>
</comment>
<keyword evidence="3" id="KW-1185">Reference proteome</keyword>
<dbReference type="InterPro" id="IPR036610">
    <property type="entry name" value="PEBP-like_sf"/>
</dbReference>
<accession>A0A2P6TTE8</accession>
<organism evidence="2 3">
    <name type="scientific">Chlorella sorokiniana</name>
    <name type="common">Freshwater green alga</name>
    <dbReference type="NCBI Taxonomy" id="3076"/>
    <lineage>
        <taxon>Eukaryota</taxon>
        <taxon>Viridiplantae</taxon>
        <taxon>Chlorophyta</taxon>
        <taxon>core chlorophytes</taxon>
        <taxon>Trebouxiophyceae</taxon>
        <taxon>Chlorellales</taxon>
        <taxon>Chlorellaceae</taxon>
        <taxon>Chlorella clade</taxon>
        <taxon>Chlorella</taxon>
    </lineage>
</organism>
<name>A0A2P6TTE8_CHLSO</name>
<dbReference type="EMBL" id="LHPG02000007">
    <property type="protein sequence ID" value="PRW57336.1"/>
    <property type="molecule type" value="Genomic_DNA"/>
</dbReference>
<protein>
    <submittedName>
        <fullName evidence="2">MFT2-Corn MFT</fullName>
    </submittedName>
</protein>
<keyword evidence="1" id="KW-0732">Signal</keyword>
<dbReference type="PANTHER" id="PTHR11362">
    <property type="entry name" value="PHOSPHATIDYLETHANOLAMINE-BINDING PROTEIN"/>
    <property type="match status" value="1"/>
</dbReference>
<gene>
    <name evidence="2" type="ORF">C2E21_4255</name>
</gene>
<dbReference type="InterPro" id="IPR035810">
    <property type="entry name" value="PEBP_euk"/>
</dbReference>
<dbReference type="PANTHER" id="PTHR11362:SF82">
    <property type="entry name" value="PHOSPHATIDYLETHANOLAMINE-BINDING PROTEIN 4"/>
    <property type="match status" value="1"/>
</dbReference>
<feature type="chain" id="PRO_5015142010" evidence="1">
    <location>
        <begin position="26"/>
        <end position="168"/>
    </location>
</feature>
<feature type="signal peptide" evidence="1">
    <location>
        <begin position="1"/>
        <end position="25"/>
    </location>
</feature>
<evidence type="ECO:0000256" key="1">
    <source>
        <dbReference type="SAM" id="SignalP"/>
    </source>
</evidence>
<evidence type="ECO:0000313" key="2">
    <source>
        <dbReference type="EMBL" id="PRW57336.1"/>
    </source>
</evidence>
<reference evidence="2 3" key="1">
    <citation type="journal article" date="2018" name="Plant J.">
        <title>Genome sequences of Chlorella sorokiniana UTEX 1602 and Micractinium conductrix SAG 241.80: implications to maltose excretion by a green alga.</title>
        <authorList>
            <person name="Arriola M.B."/>
            <person name="Velmurugan N."/>
            <person name="Zhang Y."/>
            <person name="Plunkett M.H."/>
            <person name="Hondzo H."/>
            <person name="Barney B.M."/>
        </authorList>
    </citation>
    <scope>NUCLEOTIDE SEQUENCE [LARGE SCALE GENOMIC DNA]</scope>
    <source>
        <strain evidence="3">UTEX 1602</strain>
    </source>
</reference>
<dbReference type="STRING" id="3076.A0A2P6TTE8"/>
<dbReference type="Pfam" id="PF01161">
    <property type="entry name" value="PBP"/>
    <property type="match status" value="1"/>
</dbReference>
<evidence type="ECO:0000313" key="3">
    <source>
        <dbReference type="Proteomes" id="UP000239899"/>
    </source>
</evidence>